<reference evidence="5 6" key="1">
    <citation type="journal article" date="2018" name="Nat. Ecol. Evol.">
        <title>Shark genomes provide insights into elasmobranch evolution and the origin of vertebrates.</title>
        <authorList>
            <person name="Hara Y"/>
            <person name="Yamaguchi K"/>
            <person name="Onimaru K"/>
            <person name="Kadota M"/>
            <person name="Koyanagi M"/>
            <person name="Keeley SD"/>
            <person name="Tatsumi K"/>
            <person name="Tanaka K"/>
            <person name="Motone F"/>
            <person name="Kageyama Y"/>
            <person name="Nozu R"/>
            <person name="Adachi N"/>
            <person name="Nishimura O"/>
            <person name="Nakagawa R"/>
            <person name="Tanegashima C"/>
            <person name="Kiyatake I"/>
            <person name="Matsumoto R"/>
            <person name="Murakumo K"/>
            <person name="Nishida K"/>
            <person name="Terakita A"/>
            <person name="Kuratani S"/>
            <person name="Sato K"/>
            <person name="Hyodo S Kuraku.S."/>
        </authorList>
    </citation>
    <scope>NUCLEOTIDE SEQUENCE [LARGE SCALE GENOMIC DNA]</scope>
</reference>
<dbReference type="EMBL" id="BFAA01005154">
    <property type="protein sequence ID" value="GCB61891.1"/>
    <property type="molecule type" value="Genomic_DNA"/>
</dbReference>
<evidence type="ECO:0000256" key="3">
    <source>
        <dbReference type="ARBA" id="ARBA00022574"/>
    </source>
</evidence>
<dbReference type="GO" id="GO:0045504">
    <property type="term" value="F:dynein heavy chain binding"/>
    <property type="evidence" value="ECO:0007669"/>
    <property type="project" value="TreeGrafter"/>
</dbReference>
<keyword evidence="6" id="KW-1185">Reference proteome</keyword>
<sequence>MLGDLQEQRCSLLLAKESEVAISRPLTPSDMKLPHKLKDRVRSKTRLKSARRVRSGVFSEDIIPLVLTSKTQEIFQCVIDQDITDEQPYKIIKKEDIINDMKARGGISDFYPFKQQILDHSTEEFLVALDKDFKYGQSFYMVMNETMKDVILQSFEQKQEVKQKDEDEEEEIFFRDFRIKSWTDLGSGIEIEHEKVEESPTKVKFMISRIRREFGAPVVFHDRNDAETKDSYMDCTSYQDKNFSIKKLERDIGIQAICILEESSTQTVWTYPRNACTQYTPSEFTQEEKDEILQSEALNTFINSVALRFEVALQQNEIMDVFYDDWRGLSDEDSTFGGKADCHLKEYQSFTDLLKSQGKRISNIEWHPIILGLVAVSIVDRVTWDDRINLTNRALRTHSYVLFWNFTDPIHPQIMLEAPDDIYCFQFCPTDPNIVAGGCKNGQVVLWDISEFSGRLQGNLPAAKPDTVKSNMLPELDPTPRFEVPIAHYCGVSSIEHGHKTVISDLCWIPDHFEVTKFGVPCEIGEGNSVQLITCSPDCSVLFWDIRRPKARVLTRQEKQKMEKELPNPEGVPDTFKHLDLYWKPMHRVTLPKVSSTGEFSPLKISMKEKCSEKVYEKAQLNLTKSKGGSPEYGTMDIPSSRDLTRLTEINTFLFIGTEDGEVTSIDWQIEKDVDTGKMTTPRPTHCYTVHDGPVNTVQRSPFFRDIILTVGGWTFAIWKEGVTLGPLVHSACATKRCQTGHWSLTRPGVIIIGKEDGNIDIWDLLEKTHEPSQTQNITSVSISCIKPWIITAKQHLLAVSDDFGTLHILEVPWALRHPLTQEKANVEAYFDREVKRLEYFEMRKIFRTEKKEVEEEDKPPVEAEVKAAEQVEDELKKEYGLYLQEEKKIIFAQLGKV</sequence>
<dbReference type="InterPro" id="IPR036322">
    <property type="entry name" value="WD40_repeat_dom_sf"/>
</dbReference>
<proteinExistence type="predicted"/>
<dbReference type="Gene3D" id="2.130.10.10">
    <property type="entry name" value="YVTN repeat-like/Quinoprotein amine dehydrogenase"/>
    <property type="match status" value="2"/>
</dbReference>
<evidence type="ECO:0000256" key="2">
    <source>
        <dbReference type="ARBA" id="ARBA00022490"/>
    </source>
</evidence>
<dbReference type="SMART" id="SM00320">
    <property type="entry name" value="WD40"/>
    <property type="match status" value="4"/>
</dbReference>
<dbReference type="InterPro" id="IPR001680">
    <property type="entry name" value="WD40_rpt"/>
</dbReference>
<dbReference type="AlphaFoldDB" id="A0A401NLW9"/>
<name>A0A401NLW9_SCYTO</name>
<evidence type="ECO:0000256" key="4">
    <source>
        <dbReference type="ARBA" id="ARBA00022737"/>
    </source>
</evidence>
<gene>
    <name evidence="5" type="ORF">scyTo_0011397</name>
</gene>
<comment type="subcellular location">
    <subcellularLocation>
        <location evidence="1">Cytoplasm</location>
    </subcellularLocation>
</comment>
<evidence type="ECO:0000256" key="1">
    <source>
        <dbReference type="ARBA" id="ARBA00004496"/>
    </source>
</evidence>
<organism evidence="5 6">
    <name type="scientific">Scyliorhinus torazame</name>
    <name type="common">Cloudy catshark</name>
    <name type="synonym">Catulus torazame</name>
    <dbReference type="NCBI Taxonomy" id="75743"/>
    <lineage>
        <taxon>Eukaryota</taxon>
        <taxon>Metazoa</taxon>
        <taxon>Chordata</taxon>
        <taxon>Craniata</taxon>
        <taxon>Vertebrata</taxon>
        <taxon>Chondrichthyes</taxon>
        <taxon>Elasmobranchii</taxon>
        <taxon>Galeomorphii</taxon>
        <taxon>Galeoidea</taxon>
        <taxon>Carcharhiniformes</taxon>
        <taxon>Scyliorhinidae</taxon>
        <taxon>Scyliorhinus</taxon>
    </lineage>
</organism>
<keyword evidence="3" id="KW-0853">WD repeat</keyword>
<comment type="caution">
    <text evidence="5">The sequence shown here is derived from an EMBL/GenBank/DDBJ whole genome shotgun (WGS) entry which is preliminary data.</text>
</comment>
<keyword evidence="2" id="KW-0963">Cytoplasm</keyword>
<protein>
    <recommendedName>
        <fullName evidence="7">WD repeat-containing protein 63</fullName>
    </recommendedName>
</protein>
<dbReference type="STRING" id="75743.A0A401NLW9"/>
<dbReference type="GO" id="GO:0036159">
    <property type="term" value="P:inner dynein arm assembly"/>
    <property type="evidence" value="ECO:0007669"/>
    <property type="project" value="TreeGrafter"/>
</dbReference>
<keyword evidence="4" id="KW-0677">Repeat</keyword>
<dbReference type="OMA" id="EPMLTHH"/>
<accession>A0A401NLW9</accession>
<dbReference type="Proteomes" id="UP000288216">
    <property type="component" value="Unassembled WGS sequence"/>
</dbReference>
<dbReference type="GO" id="GO:0060294">
    <property type="term" value="P:cilium movement involved in cell motility"/>
    <property type="evidence" value="ECO:0007669"/>
    <property type="project" value="TreeGrafter"/>
</dbReference>
<dbReference type="InterPro" id="IPR015943">
    <property type="entry name" value="WD40/YVTN_repeat-like_dom_sf"/>
</dbReference>
<dbReference type="SUPFAM" id="SSF50978">
    <property type="entry name" value="WD40 repeat-like"/>
    <property type="match status" value="1"/>
</dbReference>
<evidence type="ECO:0008006" key="7">
    <source>
        <dbReference type="Google" id="ProtNLM"/>
    </source>
</evidence>
<dbReference type="Pfam" id="PF00400">
    <property type="entry name" value="WD40"/>
    <property type="match status" value="1"/>
</dbReference>
<dbReference type="GO" id="GO:0036156">
    <property type="term" value="C:inner dynein arm"/>
    <property type="evidence" value="ECO:0007669"/>
    <property type="project" value="TreeGrafter"/>
</dbReference>
<dbReference type="PANTHER" id="PTHR12442">
    <property type="entry name" value="DYNEIN INTERMEDIATE CHAIN"/>
    <property type="match status" value="1"/>
</dbReference>
<dbReference type="InterPro" id="IPR050687">
    <property type="entry name" value="Dynein_IC"/>
</dbReference>
<evidence type="ECO:0000313" key="5">
    <source>
        <dbReference type="EMBL" id="GCB61891.1"/>
    </source>
</evidence>
<evidence type="ECO:0000313" key="6">
    <source>
        <dbReference type="Proteomes" id="UP000288216"/>
    </source>
</evidence>
<dbReference type="OrthoDB" id="6619788at2759"/>
<dbReference type="GO" id="GO:0045503">
    <property type="term" value="F:dynein light chain binding"/>
    <property type="evidence" value="ECO:0007669"/>
    <property type="project" value="TreeGrafter"/>
</dbReference>
<dbReference type="PANTHER" id="PTHR12442:SF5">
    <property type="entry name" value="DYNEIN AXONEMAL INTERMEDIATE CHAIN 3"/>
    <property type="match status" value="1"/>
</dbReference>